<dbReference type="eggNOG" id="COG2898">
    <property type="taxonomic scope" value="Bacteria"/>
</dbReference>
<feature type="domain" description="Phosphatidylglycerol lysyltransferase C-terminal" evidence="7">
    <location>
        <begin position="269"/>
        <end position="567"/>
    </location>
</feature>
<dbReference type="InterPro" id="IPR051211">
    <property type="entry name" value="PG_lysyltransferase"/>
</dbReference>
<comment type="subcellular location">
    <subcellularLocation>
        <location evidence="1">Cell membrane</location>
        <topology evidence="1">Multi-pass membrane protein</topology>
    </subcellularLocation>
</comment>
<dbReference type="SUPFAM" id="SSF55729">
    <property type="entry name" value="Acyl-CoA N-acyltransferases (Nat)"/>
    <property type="match status" value="1"/>
</dbReference>
<keyword evidence="9" id="KW-1185">Reference proteome</keyword>
<reference evidence="8 9" key="1">
    <citation type="submission" date="2011-01" db="EMBL/GenBank/DDBJ databases">
        <authorList>
            <person name="Durkin A.S."/>
            <person name="Madupu R."/>
            <person name="Torralba M."/>
            <person name="Gillis M."/>
            <person name="Methe B."/>
            <person name="Sutton G."/>
            <person name="Nelson K.E."/>
        </authorList>
    </citation>
    <scope>NUCLEOTIDE SEQUENCE [LARGE SCALE GENOMIC DNA]</scope>
    <source>
        <strain evidence="8 9">ACS-065-V-Col13</strain>
    </source>
</reference>
<dbReference type="PANTHER" id="PTHR34697">
    <property type="entry name" value="PHOSPHATIDYLGLYCEROL LYSYLTRANSFERASE"/>
    <property type="match status" value="1"/>
</dbReference>
<feature type="transmembrane region" description="Helical" evidence="6">
    <location>
        <begin position="150"/>
        <end position="178"/>
    </location>
</feature>
<evidence type="ECO:0000313" key="9">
    <source>
        <dbReference type="Proteomes" id="UP000005286"/>
    </source>
</evidence>
<feature type="transmembrane region" description="Helical" evidence="6">
    <location>
        <begin position="198"/>
        <end position="215"/>
    </location>
</feature>
<dbReference type="AlphaFoldDB" id="F0GUN9"/>
<dbReference type="PANTHER" id="PTHR34697:SF2">
    <property type="entry name" value="PHOSPHATIDYLGLYCEROL LYSYLTRANSFERASE"/>
    <property type="match status" value="1"/>
</dbReference>
<keyword evidence="4 6" id="KW-1133">Transmembrane helix</keyword>
<evidence type="ECO:0000256" key="1">
    <source>
        <dbReference type="ARBA" id="ARBA00004651"/>
    </source>
</evidence>
<accession>F0GUN9</accession>
<dbReference type="GO" id="GO:0055091">
    <property type="term" value="P:phospholipid homeostasis"/>
    <property type="evidence" value="ECO:0007669"/>
    <property type="project" value="TreeGrafter"/>
</dbReference>
<feature type="transmembrane region" description="Helical" evidence="6">
    <location>
        <begin position="114"/>
        <end position="138"/>
    </location>
</feature>
<dbReference type="STRING" id="879305.HMPREF9290_1461"/>
<dbReference type="GO" id="GO:0005886">
    <property type="term" value="C:plasma membrane"/>
    <property type="evidence" value="ECO:0007669"/>
    <property type="project" value="UniProtKB-SubCell"/>
</dbReference>
<dbReference type="EMBL" id="AEXM01000012">
    <property type="protein sequence ID" value="EGC82630.1"/>
    <property type="molecule type" value="Genomic_DNA"/>
</dbReference>
<evidence type="ECO:0000256" key="2">
    <source>
        <dbReference type="ARBA" id="ARBA00022475"/>
    </source>
</evidence>
<evidence type="ECO:0000313" key="8">
    <source>
        <dbReference type="EMBL" id="EGC82630.1"/>
    </source>
</evidence>
<evidence type="ECO:0000256" key="5">
    <source>
        <dbReference type="ARBA" id="ARBA00023136"/>
    </source>
</evidence>
<dbReference type="GO" id="GO:0016755">
    <property type="term" value="F:aminoacyltransferase activity"/>
    <property type="evidence" value="ECO:0007669"/>
    <property type="project" value="TreeGrafter"/>
</dbReference>
<name>F0GUN9_9FIRM</name>
<feature type="transmembrane region" description="Helical" evidence="6">
    <location>
        <begin position="80"/>
        <end position="102"/>
    </location>
</feature>
<evidence type="ECO:0000256" key="3">
    <source>
        <dbReference type="ARBA" id="ARBA00022692"/>
    </source>
</evidence>
<evidence type="ECO:0000259" key="7">
    <source>
        <dbReference type="Pfam" id="PF09924"/>
    </source>
</evidence>
<dbReference type="Pfam" id="PF09924">
    <property type="entry name" value="LPG_synthase_C"/>
    <property type="match status" value="1"/>
</dbReference>
<proteinExistence type="predicted"/>
<gene>
    <name evidence="8" type="ORF">HMPREF9290_1461</name>
</gene>
<keyword evidence="3 6" id="KW-0812">Transmembrane</keyword>
<dbReference type="InterPro" id="IPR024320">
    <property type="entry name" value="LPG_synthase_C"/>
</dbReference>
<feature type="transmembrane region" description="Helical" evidence="6">
    <location>
        <begin position="37"/>
        <end position="54"/>
    </location>
</feature>
<sequence length="591" mass="68018">MNLFVNRNKIRTFLILILLALVTFIIGESTNDKKVNLLLLLVTLIVFCGIIYLSRDLLREIKDKYGEFALKTSKEFLQKLSSVILFIYGCYLTLSIISFNYFENIESYSQNMAIKSIIIVSIDLILGFVFILLSKLLFDKQKKAIKLLTPVGVVSVFYLIITGERFTSVLPLLLVILLSNYTKEILDKERFIYSWEEMSIDLIITVVIGFFYIANIKNNEYSEIIKIYRWIYLIMILAVLFVVAKVILSYMKHGGTLENDTDLNELNTLIEKFGSSQSLASGLAFLGDKYLYFYEDKNKEKTVAFQYGIINNKAIVMGEPFGKDQDIADALYDFNTTCTKSGLNPIFYEVGERFTLNLHDYGYDFMKFGENALVDLEAFSLAGRKKSTERNILNRFSKDGYQFKVVNPPYLDEFLDKLGEISNSWLDGRDEKGFSLGFFDKTYLGKSDIALVIDKDGMVTAFANIIPDKNREVLSIDLMRYDLAKNVNSMMDYLFLNLYIYGKDKGYKYFNLGMAPLANVGINKSAYLSERMAYIVYKHANSIYSFKGLRNYKQKYATIWDPKYIVYAKGNWLLYALIALGLIDKRNSKKD</sequence>
<feature type="transmembrane region" description="Helical" evidence="6">
    <location>
        <begin position="227"/>
        <end position="251"/>
    </location>
</feature>
<evidence type="ECO:0000256" key="4">
    <source>
        <dbReference type="ARBA" id="ARBA00022989"/>
    </source>
</evidence>
<keyword evidence="5 6" id="KW-0472">Membrane</keyword>
<dbReference type="PATRIC" id="fig|879305.3.peg.521"/>
<keyword evidence="2" id="KW-1003">Cell membrane</keyword>
<dbReference type="Proteomes" id="UP000005286">
    <property type="component" value="Unassembled WGS sequence"/>
</dbReference>
<dbReference type="RefSeq" id="WP_004834559.1">
    <property type="nucleotide sequence ID" value="NZ_AEXM01000012.1"/>
</dbReference>
<evidence type="ECO:0000256" key="6">
    <source>
        <dbReference type="SAM" id="Phobius"/>
    </source>
</evidence>
<organism evidence="8 9">
    <name type="scientific">Anaerococcus prevotii ACS-065-V-Col13</name>
    <dbReference type="NCBI Taxonomy" id="879305"/>
    <lineage>
        <taxon>Bacteria</taxon>
        <taxon>Bacillati</taxon>
        <taxon>Bacillota</taxon>
        <taxon>Tissierellia</taxon>
        <taxon>Tissierellales</taxon>
        <taxon>Peptoniphilaceae</taxon>
        <taxon>Anaerococcus</taxon>
    </lineage>
</organism>
<comment type="caution">
    <text evidence="8">The sequence shown here is derived from an EMBL/GenBank/DDBJ whole genome shotgun (WGS) entry which is preliminary data.</text>
</comment>
<protein>
    <recommendedName>
        <fullName evidence="7">Phosphatidylglycerol lysyltransferase C-terminal domain-containing protein</fullName>
    </recommendedName>
</protein>
<dbReference type="InterPro" id="IPR016181">
    <property type="entry name" value="Acyl_CoA_acyltransferase"/>
</dbReference>